<reference evidence="10" key="1">
    <citation type="submission" date="2022-08" db="EMBL/GenBank/DDBJ databases">
        <authorList>
            <person name="Gutierrez-Valencia J."/>
        </authorList>
    </citation>
    <scope>NUCLEOTIDE SEQUENCE</scope>
</reference>
<comment type="caution">
    <text evidence="10">The sequence shown here is derived from an EMBL/GenBank/DDBJ whole genome shotgun (WGS) entry which is preliminary data.</text>
</comment>
<evidence type="ECO:0000256" key="1">
    <source>
        <dbReference type="ARBA" id="ARBA00004651"/>
    </source>
</evidence>
<feature type="domain" description="Casparian strip membrane protein" evidence="9">
    <location>
        <begin position="31"/>
        <end position="179"/>
    </location>
</feature>
<evidence type="ECO:0000313" key="10">
    <source>
        <dbReference type="EMBL" id="CAI0411338.1"/>
    </source>
</evidence>
<feature type="transmembrane region" description="Helical" evidence="8">
    <location>
        <begin position="166"/>
        <end position="191"/>
    </location>
</feature>
<dbReference type="GO" id="GO:0005886">
    <property type="term" value="C:plasma membrane"/>
    <property type="evidence" value="ECO:0007669"/>
    <property type="project" value="UniProtKB-SubCell"/>
</dbReference>
<keyword evidence="7 8" id="KW-0472">Membrane</keyword>
<comment type="subunit">
    <text evidence="3 8">Homodimer and heterodimers.</text>
</comment>
<keyword evidence="4 8" id="KW-1003">Cell membrane</keyword>
<gene>
    <name evidence="10" type="ORF">LITE_LOCUS15118</name>
</gene>
<proteinExistence type="inferred from homology"/>
<dbReference type="AlphaFoldDB" id="A0AAV0JN09"/>
<evidence type="ECO:0000313" key="11">
    <source>
        <dbReference type="Proteomes" id="UP001154282"/>
    </source>
</evidence>
<dbReference type="EMBL" id="CAMGYJ010000005">
    <property type="protein sequence ID" value="CAI0411338.1"/>
    <property type="molecule type" value="Genomic_DNA"/>
</dbReference>
<name>A0AAV0JN09_9ROSI</name>
<feature type="transmembrane region" description="Helical" evidence="8">
    <location>
        <begin position="38"/>
        <end position="57"/>
    </location>
</feature>
<dbReference type="Proteomes" id="UP001154282">
    <property type="component" value="Unassembled WGS sequence"/>
</dbReference>
<evidence type="ECO:0000256" key="6">
    <source>
        <dbReference type="ARBA" id="ARBA00022989"/>
    </source>
</evidence>
<evidence type="ECO:0000256" key="2">
    <source>
        <dbReference type="ARBA" id="ARBA00007651"/>
    </source>
</evidence>
<dbReference type="InterPro" id="IPR006702">
    <property type="entry name" value="CASP_dom"/>
</dbReference>
<feature type="transmembrane region" description="Helical" evidence="8">
    <location>
        <begin position="90"/>
        <end position="114"/>
    </location>
</feature>
<evidence type="ECO:0000256" key="4">
    <source>
        <dbReference type="ARBA" id="ARBA00022475"/>
    </source>
</evidence>
<comment type="similarity">
    <text evidence="2 8">Belongs to the Casparian strip membrane proteins (CASP) family.</text>
</comment>
<evidence type="ECO:0000256" key="3">
    <source>
        <dbReference type="ARBA" id="ARBA00011489"/>
    </source>
</evidence>
<organism evidence="10 11">
    <name type="scientific">Linum tenue</name>
    <dbReference type="NCBI Taxonomy" id="586396"/>
    <lineage>
        <taxon>Eukaryota</taxon>
        <taxon>Viridiplantae</taxon>
        <taxon>Streptophyta</taxon>
        <taxon>Embryophyta</taxon>
        <taxon>Tracheophyta</taxon>
        <taxon>Spermatophyta</taxon>
        <taxon>Magnoliopsida</taxon>
        <taxon>eudicotyledons</taxon>
        <taxon>Gunneridae</taxon>
        <taxon>Pentapetalae</taxon>
        <taxon>rosids</taxon>
        <taxon>fabids</taxon>
        <taxon>Malpighiales</taxon>
        <taxon>Linaceae</taxon>
        <taxon>Linum</taxon>
    </lineage>
</organism>
<feature type="transmembrane region" description="Helical" evidence="8">
    <location>
        <begin position="126"/>
        <end position="146"/>
    </location>
</feature>
<dbReference type="Pfam" id="PF04535">
    <property type="entry name" value="CASP_dom"/>
    <property type="match status" value="1"/>
</dbReference>
<dbReference type="PANTHER" id="PTHR33573:SF40">
    <property type="entry name" value="CASP-LIKE PROTEIN 4D2"/>
    <property type="match status" value="1"/>
</dbReference>
<evidence type="ECO:0000256" key="5">
    <source>
        <dbReference type="ARBA" id="ARBA00022692"/>
    </source>
</evidence>
<evidence type="ECO:0000256" key="8">
    <source>
        <dbReference type="RuleBase" id="RU361233"/>
    </source>
</evidence>
<keyword evidence="11" id="KW-1185">Reference proteome</keyword>
<accession>A0AAV0JN09</accession>
<dbReference type="PANTHER" id="PTHR33573">
    <property type="entry name" value="CASP-LIKE PROTEIN 4A4"/>
    <property type="match status" value="1"/>
</dbReference>
<comment type="subcellular location">
    <subcellularLocation>
        <location evidence="1 8">Cell membrane</location>
        <topology evidence="1 8">Multi-pass membrane protein</topology>
    </subcellularLocation>
</comment>
<keyword evidence="5 8" id="KW-0812">Transmembrane</keyword>
<sequence>MAGAFSYESYNHSSAAVAPATAMAAHSSSSRGSRKAALILRLLTLACLLISLVILTTNTATLQVITNFSAAGPTLTGITVHFKDIYTYRYMLGATVVGMAYTMLQIGFALCSIATGRDGSLTFDFYGDKVISYILATGSAAAFGATRDMKPLFAGVGNVDKFFNKGYASASLLLLGFVCTAILSVMSSYALPKRY</sequence>
<keyword evidence="6 8" id="KW-1133">Transmembrane helix</keyword>
<protein>
    <recommendedName>
        <fullName evidence="8">CASP-like protein</fullName>
    </recommendedName>
</protein>
<evidence type="ECO:0000256" key="7">
    <source>
        <dbReference type="ARBA" id="ARBA00023136"/>
    </source>
</evidence>
<evidence type="ECO:0000259" key="9">
    <source>
        <dbReference type="Pfam" id="PF04535"/>
    </source>
</evidence>